<dbReference type="InterPro" id="IPR000073">
    <property type="entry name" value="AB_hydrolase_1"/>
</dbReference>
<dbReference type="PANTHER" id="PTHR43798:SF33">
    <property type="entry name" value="HYDROLASE, PUTATIVE (AFU_ORTHOLOGUE AFUA_2G14860)-RELATED"/>
    <property type="match status" value="1"/>
</dbReference>
<proteinExistence type="predicted"/>
<feature type="domain" description="AB hydrolase-1" evidence="1">
    <location>
        <begin position="22"/>
        <end position="147"/>
    </location>
</feature>
<keyword evidence="2" id="KW-0378">Hydrolase</keyword>
<dbReference type="EMBL" id="JBFNQN010000016">
    <property type="protein sequence ID" value="MEW9267286.1"/>
    <property type="molecule type" value="Genomic_DNA"/>
</dbReference>
<dbReference type="Pfam" id="PF00561">
    <property type="entry name" value="Abhydrolase_1"/>
    <property type="match status" value="1"/>
</dbReference>
<protein>
    <submittedName>
        <fullName evidence="2">Alpha/beta hydrolase</fullName>
    </submittedName>
</protein>
<keyword evidence="3" id="KW-1185">Reference proteome</keyword>
<accession>A0ABV3PCE1</accession>
<dbReference type="InterPro" id="IPR029058">
    <property type="entry name" value="AB_hydrolase_fold"/>
</dbReference>
<evidence type="ECO:0000313" key="3">
    <source>
        <dbReference type="Proteomes" id="UP001555826"/>
    </source>
</evidence>
<dbReference type="PANTHER" id="PTHR43798">
    <property type="entry name" value="MONOACYLGLYCEROL LIPASE"/>
    <property type="match status" value="1"/>
</dbReference>
<sequence length="267" mass="29424">MVAVDGVRLAWTRSGPRGPGRPSVVLAHGLTDSADTWQRVSERLEQSHDVVRYDARGHGSSDRSEDYSAEAHTRDLVGVVRALGLDRPVLVGHSMGGIHATLAAREIAVRAIVLEDPAWPQVPQDGTKDVADSRRRVVEVASLPEGERREVGRRRHPSWHPVVVATWSRAQTLLDPDVVGWFGSWRTRNAWREHVSGLDVPGLLLTGDAEPDAVAVLPGMAEEARRLWPRLRVEQVDGAAHDVRRDGFDAFVRALTQFLAGLDTLRP</sequence>
<organism evidence="2 3">
    <name type="scientific">Kineococcus endophyticus</name>
    <dbReference type="NCBI Taxonomy" id="1181883"/>
    <lineage>
        <taxon>Bacteria</taxon>
        <taxon>Bacillati</taxon>
        <taxon>Actinomycetota</taxon>
        <taxon>Actinomycetes</taxon>
        <taxon>Kineosporiales</taxon>
        <taxon>Kineosporiaceae</taxon>
        <taxon>Kineococcus</taxon>
    </lineage>
</organism>
<reference evidence="2 3" key="1">
    <citation type="submission" date="2024-07" db="EMBL/GenBank/DDBJ databases">
        <authorList>
            <person name="Thanompreechachai J."/>
            <person name="Duangmal K."/>
        </authorList>
    </citation>
    <scope>NUCLEOTIDE SEQUENCE [LARGE SCALE GENOMIC DNA]</scope>
    <source>
        <strain evidence="2 3">KCTC 19886</strain>
    </source>
</reference>
<evidence type="ECO:0000313" key="2">
    <source>
        <dbReference type="EMBL" id="MEW9267286.1"/>
    </source>
</evidence>
<dbReference type="InterPro" id="IPR050266">
    <property type="entry name" value="AB_hydrolase_sf"/>
</dbReference>
<dbReference type="GO" id="GO:0016787">
    <property type="term" value="F:hydrolase activity"/>
    <property type="evidence" value="ECO:0007669"/>
    <property type="project" value="UniProtKB-KW"/>
</dbReference>
<comment type="caution">
    <text evidence="2">The sequence shown here is derived from an EMBL/GenBank/DDBJ whole genome shotgun (WGS) entry which is preliminary data.</text>
</comment>
<evidence type="ECO:0000259" key="1">
    <source>
        <dbReference type="Pfam" id="PF00561"/>
    </source>
</evidence>
<dbReference type="SUPFAM" id="SSF53474">
    <property type="entry name" value="alpha/beta-Hydrolases"/>
    <property type="match status" value="1"/>
</dbReference>
<name>A0ABV3PCE1_9ACTN</name>
<dbReference type="Gene3D" id="3.40.50.1820">
    <property type="entry name" value="alpha/beta hydrolase"/>
    <property type="match status" value="1"/>
</dbReference>
<gene>
    <name evidence="2" type="ORF">AB1207_21255</name>
</gene>
<dbReference type="RefSeq" id="WP_367640562.1">
    <property type="nucleotide sequence ID" value="NZ_JBFNQN010000016.1"/>
</dbReference>
<dbReference type="Proteomes" id="UP001555826">
    <property type="component" value="Unassembled WGS sequence"/>
</dbReference>